<dbReference type="PROSITE" id="PS50157">
    <property type="entry name" value="ZINC_FINGER_C2H2_2"/>
    <property type="match status" value="1"/>
</dbReference>
<dbReference type="VEuPathDB" id="VectorBase:GAUT042686"/>
<dbReference type="AlphaFoldDB" id="A0A1A9VNL0"/>
<name>A0A1A9VNL0_GLOAU</name>
<evidence type="ECO:0000313" key="3">
    <source>
        <dbReference type="EnsemblMetazoa" id="GAUT042686-PA"/>
    </source>
</evidence>
<dbReference type="Proteomes" id="UP000078200">
    <property type="component" value="Unassembled WGS sequence"/>
</dbReference>
<sequence>MDMVKVLNNIGESPAYEKKIMSLKDFPKDKRLRILSAERKQTRMHHQFNCLACEVKFSSLKDFVKHQHSANHNRRKEEKDVYCDKCEIFVMKEMWPYHLRTNSHKDNYNKWMDMSVTCVESTFHNRIETYKWENRNKENLILEDFLATIENNIIRTLRNTTQKHMNIKFNCTLCCKYSLMKEGCEEEKRDFSHQTKMKVLSSNQTDEDIYINFTEQRNILLKKMSEFQERDSGWTLIEISHLEININKYQPIKGSTCIRLPIKTYKKTCLHQCTKQ</sequence>
<accession>A0A1A9VNL0</accession>
<evidence type="ECO:0000313" key="4">
    <source>
        <dbReference type="Proteomes" id="UP000078200"/>
    </source>
</evidence>
<keyword evidence="1" id="KW-0863">Zinc-finger</keyword>
<reference evidence="3" key="1">
    <citation type="submission" date="2020-05" db="UniProtKB">
        <authorList>
            <consortium name="EnsemblMetazoa"/>
        </authorList>
    </citation>
    <scope>IDENTIFICATION</scope>
    <source>
        <strain evidence="3">TTRI</strain>
    </source>
</reference>
<evidence type="ECO:0000259" key="2">
    <source>
        <dbReference type="PROSITE" id="PS50157"/>
    </source>
</evidence>
<dbReference type="STRING" id="7395.A0A1A9VNL0"/>
<keyword evidence="1" id="KW-0479">Metal-binding</keyword>
<dbReference type="PANTHER" id="PTHR31511:SF12">
    <property type="entry name" value="RHO TERMINATION FACTOR N-TERMINAL DOMAIN-CONTAINING PROTEIN"/>
    <property type="match status" value="1"/>
</dbReference>
<dbReference type="PANTHER" id="PTHR31511">
    <property type="entry name" value="PROTEIN CBG23764"/>
    <property type="match status" value="1"/>
</dbReference>
<keyword evidence="1" id="KW-0862">Zinc</keyword>
<dbReference type="InterPro" id="IPR013087">
    <property type="entry name" value="Znf_C2H2_type"/>
</dbReference>
<evidence type="ECO:0000256" key="1">
    <source>
        <dbReference type="PROSITE-ProRule" id="PRU00042"/>
    </source>
</evidence>
<protein>
    <recommendedName>
        <fullName evidence="2">C2H2-type domain-containing protein</fullName>
    </recommendedName>
</protein>
<dbReference type="GO" id="GO:0008270">
    <property type="term" value="F:zinc ion binding"/>
    <property type="evidence" value="ECO:0007669"/>
    <property type="project" value="UniProtKB-KW"/>
</dbReference>
<keyword evidence="4" id="KW-1185">Reference proteome</keyword>
<dbReference type="PROSITE" id="PS00028">
    <property type="entry name" value="ZINC_FINGER_C2H2_1"/>
    <property type="match status" value="1"/>
</dbReference>
<dbReference type="EnsemblMetazoa" id="GAUT042686-RA">
    <property type="protein sequence ID" value="GAUT042686-PA"/>
    <property type="gene ID" value="GAUT042686"/>
</dbReference>
<proteinExistence type="predicted"/>
<organism evidence="3 4">
    <name type="scientific">Glossina austeni</name>
    <name type="common">Savannah tsetse fly</name>
    <dbReference type="NCBI Taxonomy" id="7395"/>
    <lineage>
        <taxon>Eukaryota</taxon>
        <taxon>Metazoa</taxon>
        <taxon>Ecdysozoa</taxon>
        <taxon>Arthropoda</taxon>
        <taxon>Hexapoda</taxon>
        <taxon>Insecta</taxon>
        <taxon>Pterygota</taxon>
        <taxon>Neoptera</taxon>
        <taxon>Endopterygota</taxon>
        <taxon>Diptera</taxon>
        <taxon>Brachycera</taxon>
        <taxon>Muscomorpha</taxon>
        <taxon>Hippoboscoidea</taxon>
        <taxon>Glossinidae</taxon>
        <taxon>Glossina</taxon>
    </lineage>
</organism>
<feature type="domain" description="C2H2-type" evidence="2">
    <location>
        <begin position="48"/>
        <end position="77"/>
    </location>
</feature>